<accession>A0ACB7FWX5</accession>
<gene>
    <name evidence="1" type="ORF">MANES_18G011500v8</name>
</gene>
<evidence type="ECO:0000313" key="1">
    <source>
        <dbReference type="EMBL" id="KAG8632310.1"/>
    </source>
</evidence>
<keyword evidence="2" id="KW-1185">Reference proteome</keyword>
<evidence type="ECO:0000313" key="2">
    <source>
        <dbReference type="Proteomes" id="UP000091857"/>
    </source>
</evidence>
<sequence>MPGEVMISKGVPAKKWRNKKKKQACQGILMDIHSSEYLHSDFSIQVSKLYHDYFQGNLMARGHLESCCKSFVKKKFTRRVIKLRAAMAGVVETKLENSPRKRLSLARCAAGNLPEMIILHSMHDVKIVFKRSLLRQITGSKLNSRPSYVLEENHTSSREAEAPVFRDIKSGALQGSEEFARGDSASFKDGNGRKEKFSLKSISVIRRELPESTLGWPLLPRTTPLTTEEFRRRKARSMSLIEWVMNLPTRSFDTTRENQTDSDSAEAKISLDGKTEDPTVDNEGTGVEVDARNNGEDEESGPMQETSTNSSFVFTKDSTQSTLGWPLLRIKTSGTSDSFGESEMSLTNQSTQASPKSQINLHFREVLAGQTELPIKLDLVLKLHSSGCRQFRYEELERATRNFSSENLIGEGGCSKVYKGSIHRGKLVAVKVLKQYKEAWEDFYLELDIMSSLEHKHITHLIGVCIEDCHLILVYNFLSKGSLDERLKGHNEKSILPWKVRFKVAIAVAEALNCLHNGYPHSVIHRDVKSSNILLSHDFQPQLSDFGLATWGPEDRDYMISSDIVGTFGYIAPEYLMYGRVSEKIDIYSFGIVLLELLTGKEPISSKGIKGQESLAIWAMPLLENGNLEALVDPMLNGEFDIVQMQRMVLAATICIKQSPRLRPKASKIVNLLRGEKEVTEWMNDYVRHLQESSYEEMDDLFPELNHKPKLDSYFQVLDEDDALSQNGGDTDTTTIEMQSKGTIAGSKTT</sequence>
<protein>
    <submittedName>
        <fullName evidence="1">Uncharacterized protein</fullName>
    </submittedName>
</protein>
<dbReference type="Proteomes" id="UP000091857">
    <property type="component" value="Chromosome 18"/>
</dbReference>
<reference evidence="2" key="1">
    <citation type="journal article" date="2016" name="Nat. Biotechnol.">
        <title>Sequencing wild and cultivated cassava and related species reveals extensive interspecific hybridization and genetic diversity.</title>
        <authorList>
            <person name="Bredeson J.V."/>
            <person name="Lyons J.B."/>
            <person name="Prochnik S.E."/>
            <person name="Wu G.A."/>
            <person name="Ha C.M."/>
            <person name="Edsinger-Gonzales E."/>
            <person name="Grimwood J."/>
            <person name="Schmutz J."/>
            <person name="Rabbi I.Y."/>
            <person name="Egesi C."/>
            <person name="Nauluvula P."/>
            <person name="Lebot V."/>
            <person name="Ndunguru J."/>
            <person name="Mkamilo G."/>
            <person name="Bart R.S."/>
            <person name="Setter T.L."/>
            <person name="Gleadow R.M."/>
            <person name="Kulakow P."/>
            <person name="Ferguson M.E."/>
            <person name="Rounsley S."/>
            <person name="Rokhsar D.S."/>
        </authorList>
    </citation>
    <scope>NUCLEOTIDE SEQUENCE [LARGE SCALE GENOMIC DNA]</scope>
    <source>
        <strain evidence="2">cv. AM560-2</strain>
    </source>
</reference>
<dbReference type="EMBL" id="CM004404">
    <property type="protein sequence ID" value="KAG8632310.1"/>
    <property type="molecule type" value="Genomic_DNA"/>
</dbReference>
<name>A0ACB7FWX5_MANES</name>
<comment type="caution">
    <text evidence="1">The sequence shown here is derived from an EMBL/GenBank/DDBJ whole genome shotgun (WGS) entry which is preliminary data.</text>
</comment>
<proteinExistence type="predicted"/>
<organism evidence="1 2">
    <name type="scientific">Manihot esculenta</name>
    <name type="common">Cassava</name>
    <name type="synonym">Jatropha manihot</name>
    <dbReference type="NCBI Taxonomy" id="3983"/>
    <lineage>
        <taxon>Eukaryota</taxon>
        <taxon>Viridiplantae</taxon>
        <taxon>Streptophyta</taxon>
        <taxon>Embryophyta</taxon>
        <taxon>Tracheophyta</taxon>
        <taxon>Spermatophyta</taxon>
        <taxon>Magnoliopsida</taxon>
        <taxon>eudicotyledons</taxon>
        <taxon>Gunneridae</taxon>
        <taxon>Pentapetalae</taxon>
        <taxon>rosids</taxon>
        <taxon>fabids</taxon>
        <taxon>Malpighiales</taxon>
        <taxon>Euphorbiaceae</taxon>
        <taxon>Crotonoideae</taxon>
        <taxon>Manihoteae</taxon>
        <taxon>Manihot</taxon>
    </lineage>
</organism>